<proteinExistence type="predicted"/>
<dbReference type="OrthoDB" id="5926912at2759"/>
<dbReference type="EMBL" id="JYDH01001416">
    <property type="protein sequence ID" value="KRY24812.1"/>
    <property type="molecule type" value="Genomic_DNA"/>
</dbReference>
<protein>
    <submittedName>
        <fullName evidence="2">Uncharacterized protein</fullName>
    </submittedName>
</protein>
<organism evidence="2 3">
    <name type="scientific">Trichinella spiralis</name>
    <name type="common">Trichina worm</name>
    <dbReference type="NCBI Taxonomy" id="6334"/>
    <lineage>
        <taxon>Eukaryota</taxon>
        <taxon>Metazoa</taxon>
        <taxon>Ecdysozoa</taxon>
        <taxon>Nematoda</taxon>
        <taxon>Enoplea</taxon>
        <taxon>Dorylaimia</taxon>
        <taxon>Trichinellida</taxon>
        <taxon>Trichinellidae</taxon>
        <taxon>Trichinella</taxon>
    </lineage>
</organism>
<feature type="signal peptide" evidence="1">
    <location>
        <begin position="1"/>
        <end position="19"/>
    </location>
</feature>
<name>A0A0V1AKI4_TRISP</name>
<evidence type="ECO:0000313" key="2">
    <source>
        <dbReference type="EMBL" id="KRY24812.1"/>
    </source>
</evidence>
<keyword evidence="3" id="KW-1185">Reference proteome</keyword>
<feature type="chain" id="PRO_5006874670" evidence="1">
    <location>
        <begin position="20"/>
        <end position="99"/>
    </location>
</feature>
<dbReference type="InParanoid" id="A0A0V1AKI4"/>
<dbReference type="AlphaFoldDB" id="A0A0V1AKI4"/>
<reference evidence="2 3" key="1">
    <citation type="submission" date="2015-01" db="EMBL/GenBank/DDBJ databases">
        <title>Evolution of Trichinella species and genotypes.</title>
        <authorList>
            <person name="Korhonen P.K."/>
            <person name="Edoardo P."/>
            <person name="Giuseppe L.R."/>
            <person name="Gasser R.B."/>
        </authorList>
    </citation>
    <scope>NUCLEOTIDE SEQUENCE [LARGE SCALE GENOMIC DNA]</scope>
    <source>
        <strain evidence="2">ISS3</strain>
    </source>
</reference>
<comment type="caution">
    <text evidence="2">The sequence shown here is derived from an EMBL/GenBank/DDBJ whole genome shotgun (WGS) entry which is preliminary data.</text>
</comment>
<dbReference type="Proteomes" id="UP000054776">
    <property type="component" value="Unassembled WGS sequence"/>
</dbReference>
<accession>A0A0V1AKI4</accession>
<gene>
    <name evidence="2" type="ORF">T01_2271</name>
</gene>
<keyword evidence="1" id="KW-0732">Signal</keyword>
<sequence>MGFKLAGCLYVKALHLLQGTGLIAVVDINRAAYIAEGLPTTVSTCSTEPKSTPFLQRARVIEPLAKSMHAKLISLPVLRASLRSEATLLTLSKAPSVPD</sequence>
<evidence type="ECO:0000256" key="1">
    <source>
        <dbReference type="SAM" id="SignalP"/>
    </source>
</evidence>
<evidence type="ECO:0000313" key="3">
    <source>
        <dbReference type="Proteomes" id="UP000054776"/>
    </source>
</evidence>